<accession>A0A0Q3H2L5</accession>
<gene>
    <name evidence="2" type="ORF">BRADI_4g12804v3</name>
</gene>
<keyword evidence="4" id="KW-1185">Reference proteome</keyword>
<evidence type="ECO:0000256" key="1">
    <source>
        <dbReference type="SAM" id="MobiDB-lite"/>
    </source>
</evidence>
<reference evidence="2" key="2">
    <citation type="submission" date="2017-06" db="EMBL/GenBank/DDBJ databases">
        <title>WGS assembly of Brachypodium distachyon.</title>
        <authorList>
            <consortium name="The International Brachypodium Initiative"/>
            <person name="Lucas S."/>
            <person name="Harmon-Smith M."/>
            <person name="Lail K."/>
            <person name="Tice H."/>
            <person name="Grimwood J."/>
            <person name="Bruce D."/>
            <person name="Barry K."/>
            <person name="Shu S."/>
            <person name="Lindquist E."/>
            <person name="Wang M."/>
            <person name="Pitluck S."/>
            <person name="Vogel J.P."/>
            <person name="Garvin D.F."/>
            <person name="Mockler T.C."/>
            <person name="Schmutz J."/>
            <person name="Rokhsar D."/>
            <person name="Bevan M.W."/>
        </authorList>
    </citation>
    <scope>NUCLEOTIDE SEQUENCE</scope>
    <source>
        <strain evidence="2">Bd21</strain>
    </source>
</reference>
<evidence type="ECO:0000313" key="2">
    <source>
        <dbReference type="EMBL" id="KQJ87658.1"/>
    </source>
</evidence>
<evidence type="ECO:0000313" key="4">
    <source>
        <dbReference type="Proteomes" id="UP000008810"/>
    </source>
</evidence>
<evidence type="ECO:0000313" key="3">
    <source>
        <dbReference type="EnsemblPlants" id="KQJ87658"/>
    </source>
</evidence>
<sequence length="125" mass="13336">MAIPNLTPPAAAASALHPARAAASLALALTLAPARAAAVLHPARAAGLRPPHSAPPPSSSPISTEQPSSCPTRPNHLQARAPSPEEHRPRPEVCIDILNYHQFFWLDFLCSCMRSLFIVVVYFAC</sequence>
<reference evidence="2 3" key="1">
    <citation type="journal article" date="2010" name="Nature">
        <title>Genome sequencing and analysis of the model grass Brachypodium distachyon.</title>
        <authorList>
            <consortium name="International Brachypodium Initiative"/>
        </authorList>
    </citation>
    <scope>NUCLEOTIDE SEQUENCE [LARGE SCALE GENOMIC DNA]</scope>
    <source>
        <strain evidence="2 3">Bd21</strain>
    </source>
</reference>
<reference evidence="3" key="3">
    <citation type="submission" date="2018-08" db="UniProtKB">
        <authorList>
            <consortium name="EnsemblPlants"/>
        </authorList>
    </citation>
    <scope>IDENTIFICATION</scope>
    <source>
        <strain evidence="3">cv. Bd21</strain>
    </source>
</reference>
<dbReference type="InParanoid" id="A0A0Q3H2L5"/>
<protein>
    <submittedName>
        <fullName evidence="2 3">Uncharacterized protein</fullName>
    </submittedName>
</protein>
<feature type="region of interest" description="Disordered" evidence="1">
    <location>
        <begin position="46"/>
        <end position="89"/>
    </location>
</feature>
<dbReference type="Proteomes" id="UP000008810">
    <property type="component" value="Chromosome 4"/>
</dbReference>
<dbReference type="EnsemblPlants" id="KQJ87658">
    <property type="protein sequence ID" value="KQJ87658"/>
    <property type="gene ID" value="BRADI_4g12804v3"/>
</dbReference>
<dbReference type="Gramene" id="KQJ87658">
    <property type="protein sequence ID" value="KQJ87658"/>
    <property type="gene ID" value="BRADI_4g12804v3"/>
</dbReference>
<dbReference type="AlphaFoldDB" id="A0A0Q3H2L5"/>
<proteinExistence type="predicted"/>
<organism evidence="2">
    <name type="scientific">Brachypodium distachyon</name>
    <name type="common">Purple false brome</name>
    <name type="synonym">Trachynia distachya</name>
    <dbReference type="NCBI Taxonomy" id="15368"/>
    <lineage>
        <taxon>Eukaryota</taxon>
        <taxon>Viridiplantae</taxon>
        <taxon>Streptophyta</taxon>
        <taxon>Embryophyta</taxon>
        <taxon>Tracheophyta</taxon>
        <taxon>Spermatophyta</taxon>
        <taxon>Magnoliopsida</taxon>
        <taxon>Liliopsida</taxon>
        <taxon>Poales</taxon>
        <taxon>Poaceae</taxon>
        <taxon>BOP clade</taxon>
        <taxon>Pooideae</taxon>
        <taxon>Stipodae</taxon>
        <taxon>Brachypodieae</taxon>
        <taxon>Brachypodium</taxon>
    </lineage>
</organism>
<name>A0A0Q3H2L5_BRADI</name>
<feature type="compositionally biased region" description="Low complexity" evidence="1">
    <location>
        <begin position="60"/>
        <end position="69"/>
    </location>
</feature>
<dbReference type="EMBL" id="CM000883">
    <property type="protein sequence ID" value="KQJ87658.1"/>
    <property type="molecule type" value="Genomic_DNA"/>
</dbReference>